<organism evidence="3 4">
    <name type="scientific">[Emmonsia] crescens</name>
    <dbReference type="NCBI Taxonomy" id="73230"/>
    <lineage>
        <taxon>Eukaryota</taxon>
        <taxon>Fungi</taxon>
        <taxon>Dikarya</taxon>
        <taxon>Ascomycota</taxon>
        <taxon>Pezizomycotina</taxon>
        <taxon>Eurotiomycetes</taxon>
        <taxon>Eurotiomycetidae</taxon>
        <taxon>Onygenales</taxon>
        <taxon>Ajellomycetaceae</taxon>
        <taxon>Emergomyces</taxon>
    </lineage>
</organism>
<dbReference type="Gene3D" id="3.40.50.300">
    <property type="entry name" value="P-loop containing nucleotide triphosphate hydrolases"/>
    <property type="match status" value="2"/>
</dbReference>
<dbReference type="GO" id="GO:0005874">
    <property type="term" value="C:microtubule"/>
    <property type="evidence" value="ECO:0007669"/>
    <property type="project" value="TreeGrafter"/>
</dbReference>
<dbReference type="EMBL" id="LCZI01001214">
    <property type="protein sequence ID" value="KKZ61931.1"/>
    <property type="molecule type" value="Genomic_DNA"/>
</dbReference>
<name>A0A0G2J8B3_9EURO</name>
<feature type="region of interest" description="Disordered" evidence="1">
    <location>
        <begin position="22"/>
        <end position="62"/>
    </location>
</feature>
<dbReference type="GO" id="GO:0005739">
    <property type="term" value="C:mitochondrion"/>
    <property type="evidence" value="ECO:0007669"/>
    <property type="project" value="TreeGrafter"/>
</dbReference>
<dbReference type="InterPro" id="IPR045063">
    <property type="entry name" value="Dynamin_N"/>
</dbReference>
<dbReference type="Pfam" id="PF00350">
    <property type="entry name" value="Dynamin_N"/>
    <property type="match status" value="1"/>
</dbReference>
<dbReference type="OrthoDB" id="4183528at2759"/>
<dbReference type="CDD" id="cd08771">
    <property type="entry name" value="DLP_1"/>
    <property type="match status" value="1"/>
</dbReference>
<evidence type="ECO:0000313" key="3">
    <source>
        <dbReference type="EMBL" id="KKZ61931.1"/>
    </source>
</evidence>
<protein>
    <recommendedName>
        <fullName evidence="2">Dynamin GTPase domain-containing protein</fullName>
    </recommendedName>
</protein>
<reference evidence="4" key="1">
    <citation type="journal article" date="2015" name="PLoS Genet.">
        <title>The dynamic genome and transcriptome of the human fungal pathogen Blastomyces and close relative Emmonsia.</title>
        <authorList>
            <person name="Munoz J.F."/>
            <person name="Gauthier G.M."/>
            <person name="Desjardins C.A."/>
            <person name="Gallo J.E."/>
            <person name="Holder J."/>
            <person name="Sullivan T.D."/>
            <person name="Marty A.J."/>
            <person name="Carmen J.C."/>
            <person name="Chen Z."/>
            <person name="Ding L."/>
            <person name="Gujja S."/>
            <person name="Magrini V."/>
            <person name="Misas E."/>
            <person name="Mitreva M."/>
            <person name="Priest M."/>
            <person name="Saif S."/>
            <person name="Whiston E.A."/>
            <person name="Young S."/>
            <person name="Zeng Q."/>
            <person name="Goldman W.E."/>
            <person name="Mardis E.R."/>
            <person name="Taylor J.W."/>
            <person name="McEwen J.G."/>
            <person name="Clay O.K."/>
            <person name="Klein B.S."/>
            <person name="Cuomo C.A."/>
        </authorList>
    </citation>
    <scope>NUCLEOTIDE SEQUENCE [LARGE SCALE GENOMIC DNA]</scope>
    <source>
        <strain evidence="4">UAMH 3008</strain>
    </source>
</reference>
<dbReference type="PANTHER" id="PTHR11566">
    <property type="entry name" value="DYNAMIN"/>
    <property type="match status" value="1"/>
</dbReference>
<dbReference type="GO" id="GO:0016559">
    <property type="term" value="P:peroxisome fission"/>
    <property type="evidence" value="ECO:0007669"/>
    <property type="project" value="TreeGrafter"/>
</dbReference>
<dbReference type="GO" id="GO:0006897">
    <property type="term" value="P:endocytosis"/>
    <property type="evidence" value="ECO:0007669"/>
    <property type="project" value="TreeGrafter"/>
</dbReference>
<feature type="domain" description="Dynamin GTPase" evidence="2">
    <location>
        <begin position="76"/>
        <end position="281"/>
    </location>
</feature>
<sequence length="317" mass="35479">MAIQLFSVFIKFPSNVLFSFGQSRKMDTPTGSELDGEQQATTSTELPSGTPSQDEAGSSDDVGFTNASLAALQSIEQRELLDLVDRLRRAGLSSILQLPQIVVGGDQSSGKSRPEDEQQRLRKFTRSIKDFAELPSIIDDAAEEMGLSENEHRTFCRDVLSIEICGPNRPQLSGYSTLVDLPGLIHSPNQSQSDEDVELTKSLVQSYISQKRTIIFAVISAKNCRKFDPQGARTLGVITKLDYLRLGSDNERVWLDLAQNRDIYFELGWHLLKNRGDGEHQISFTERNLNERLFFNNGNYHMLPKHTRGIDSLRANG</sequence>
<evidence type="ECO:0000256" key="1">
    <source>
        <dbReference type="SAM" id="MobiDB-lite"/>
    </source>
</evidence>
<dbReference type="GO" id="GO:0048312">
    <property type="term" value="P:intracellular distribution of mitochondria"/>
    <property type="evidence" value="ECO:0007669"/>
    <property type="project" value="TreeGrafter"/>
</dbReference>
<dbReference type="PANTHER" id="PTHR11566:SF66">
    <property type="entry name" value="INTERFERON-INDUCED GTP-BINDING PROTEIN MX"/>
    <property type="match status" value="1"/>
</dbReference>
<gene>
    <name evidence="3" type="ORF">EMCG_00493</name>
</gene>
<dbReference type="InterPro" id="IPR022812">
    <property type="entry name" value="Dynamin"/>
</dbReference>
<evidence type="ECO:0000259" key="2">
    <source>
        <dbReference type="SMART" id="SM00053"/>
    </source>
</evidence>
<dbReference type="Proteomes" id="UP000034164">
    <property type="component" value="Unassembled WGS sequence"/>
</dbReference>
<comment type="caution">
    <text evidence="3">The sequence shown here is derived from an EMBL/GenBank/DDBJ whole genome shotgun (WGS) entry which is preliminary data.</text>
</comment>
<dbReference type="SUPFAM" id="SSF52540">
    <property type="entry name" value="P-loop containing nucleoside triphosphate hydrolases"/>
    <property type="match status" value="1"/>
</dbReference>
<dbReference type="GO" id="GO:0003924">
    <property type="term" value="F:GTPase activity"/>
    <property type="evidence" value="ECO:0007669"/>
    <property type="project" value="InterPro"/>
</dbReference>
<dbReference type="InterPro" id="IPR027417">
    <property type="entry name" value="P-loop_NTPase"/>
</dbReference>
<evidence type="ECO:0000313" key="4">
    <source>
        <dbReference type="Proteomes" id="UP000034164"/>
    </source>
</evidence>
<dbReference type="VEuPathDB" id="FungiDB:EMCG_00493"/>
<feature type="compositionally biased region" description="Polar residues" evidence="1">
    <location>
        <begin position="38"/>
        <end position="56"/>
    </location>
</feature>
<dbReference type="SMART" id="SM00053">
    <property type="entry name" value="DYNc"/>
    <property type="match status" value="1"/>
</dbReference>
<accession>A0A0G2J8B3</accession>
<dbReference type="GO" id="GO:0008017">
    <property type="term" value="F:microtubule binding"/>
    <property type="evidence" value="ECO:0007669"/>
    <property type="project" value="TreeGrafter"/>
</dbReference>
<dbReference type="GO" id="GO:0016020">
    <property type="term" value="C:membrane"/>
    <property type="evidence" value="ECO:0007669"/>
    <property type="project" value="TreeGrafter"/>
</dbReference>
<dbReference type="GO" id="GO:0005525">
    <property type="term" value="F:GTP binding"/>
    <property type="evidence" value="ECO:0007669"/>
    <property type="project" value="InterPro"/>
</dbReference>
<proteinExistence type="predicted"/>
<dbReference type="GO" id="GO:0000266">
    <property type="term" value="P:mitochondrial fission"/>
    <property type="evidence" value="ECO:0007669"/>
    <property type="project" value="TreeGrafter"/>
</dbReference>
<dbReference type="AlphaFoldDB" id="A0A0G2J8B3"/>
<dbReference type="InterPro" id="IPR001401">
    <property type="entry name" value="Dynamin_GTPase"/>
</dbReference>